<dbReference type="SUPFAM" id="SSF56112">
    <property type="entry name" value="Protein kinase-like (PK-like)"/>
    <property type="match status" value="1"/>
</dbReference>
<name>A0A7R7VUZ6_ASPCH</name>
<dbReference type="EMBL" id="AP024422">
    <property type="protein sequence ID" value="BCR91302.1"/>
    <property type="molecule type" value="Genomic_DNA"/>
</dbReference>
<dbReference type="InterPro" id="IPR011009">
    <property type="entry name" value="Kinase-like_dom_sf"/>
</dbReference>
<reference evidence="1" key="1">
    <citation type="submission" date="2021-01" db="EMBL/GenBank/DDBJ databases">
        <authorList>
            <consortium name="Aspergillus chevalieri M1 genome sequencing consortium"/>
            <person name="Kazuki M."/>
            <person name="Futagami T."/>
        </authorList>
    </citation>
    <scope>NUCLEOTIDE SEQUENCE</scope>
    <source>
        <strain evidence="1">M1</strain>
    </source>
</reference>
<sequence length="148" mass="17591">MRALQARPDTRGQTSREIKALKDLTEAKCFCTPKFRAWKHENQDRNDWVPGGFLDYIVMEKLEGRTLSPELIDSLSNEQQQRLRTAFKRSYIECLNHNFVNLDQGARNLIWNEEKGICYIIDWETWCRATSSYDWNDDEYCSWDLELS</sequence>
<accession>A0A7R7VUZ6</accession>
<reference evidence="1" key="2">
    <citation type="submission" date="2021-02" db="EMBL/GenBank/DDBJ databases">
        <title>Aspergillus chevalieri M1 genome sequence.</title>
        <authorList>
            <person name="Kadooka C."/>
            <person name="Mori K."/>
            <person name="Futagami T."/>
        </authorList>
    </citation>
    <scope>NUCLEOTIDE SEQUENCE</scope>
    <source>
        <strain evidence="1">M1</strain>
    </source>
</reference>
<organism evidence="1 2">
    <name type="scientific">Aspergillus chevalieri</name>
    <name type="common">Eurotium chevalieri</name>
    <dbReference type="NCBI Taxonomy" id="182096"/>
    <lineage>
        <taxon>Eukaryota</taxon>
        <taxon>Fungi</taxon>
        <taxon>Dikarya</taxon>
        <taxon>Ascomycota</taxon>
        <taxon>Pezizomycotina</taxon>
        <taxon>Eurotiomycetes</taxon>
        <taxon>Eurotiomycetidae</taxon>
        <taxon>Eurotiales</taxon>
        <taxon>Aspergillaceae</taxon>
        <taxon>Aspergillus</taxon>
        <taxon>Aspergillus subgen. Aspergillus</taxon>
    </lineage>
</organism>
<dbReference type="GeneID" id="66985660"/>
<dbReference type="AlphaFoldDB" id="A0A7R7VUZ6"/>
<dbReference type="Proteomes" id="UP000637239">
    <property type="component" value="Chromosome 7"/>
</dbReference>
<dbReference type="RefSeq" id="XP_043139824.1">
    <property type="nucleotide sequence ID" value="XM_043282446.1"/>
</dbReference>
<protein>
    <recommendedName>
        <fullName evidence="3">Aminoglycoside phosphotransferase domain-containing protein</fullName>
    </recommendedName>
</protein>
<gene>
    <name evidence="1" type="ORF">ACHE_70145A</name>
</gene>
<proteinExistence type="predicted"/>
<evidence type="ECO:0000313" key="1">
    <source>
        <dbReference type="EMBL" id="BCR91302.1"/>
    </source>
</evidence>
<evidence type="ECO:0008006" key="3">
    <source>
        <dbReference type="Google" id="ProtNLM"/>
    </source>
</evidence>
<evidence type="ECO:0000313" key="2">
    <source>
        <dbReference type="Proteomes" id="UP000637239"/>
    </source>
</evidence>
<keyword evidence="2" id="KW-1185">Reference proteome</keyword>
<dbReference type="KEGG" id="ache:ACHE_70145A"/>